<dbReference type="STRING" id="1359163.NLO413_0833"/>
<reference evidence="1 2" key="1">
    <citation type="submission" date="2015-02" db="EMBL/GenBank/DDBJ databases">
        <title>Genome Sequencing of Rickettsiales.</title>
        <authorList>
            <person name="Daugherty S.C."/>
            <person name="Su Q."/>
            <person name="Abolude K."/>
            <person name="Beier-Sexton M."/>
            <person name="Carlyon J.A."/>
            <person name="Carter R."/>
            <person name="Day N.P."/>
            <person name="Dumler S.J."/>
            <person name="Dyachenko V."/>
            <person name="Godinez A."/>
            <person name="Kurtti T.J."/>
            <person name="Lichay M."/>
            <person name="Mullins K.E."/>
            <person name="Ott S."/>
            <person name="Pappas-Brown V."/>
            <person name="Paris D.H."/>
            <person name="Patel P."/>
            <person name="Richards A.L."/>
            <person name="Sadzewicz L."/>
            <person name="Sears K."/>
            <person name="Seidman D."/>
            <person name="Sengamalay N."/>
            <person name="Stenos J."/>
            <person name="Tallon L.J."/>
            <person name="Vincent G."/>
            <person name="Fraser C.M."/>
            <person name="Munderloh U."/>
            <person name="Dunning-Hotopp J.C."/>
        </authorList>
    </citation>
    <scope>NUCLEOTIDE SEQUENCE [LARGE SCALE GENOMIC DNA]</scope>
    <source>
        <strain evidence="1 2">RAC413</strain>
    </source>
</reference>
<gene>
    <name evidence="1" type="ORF">NLO413_0833</name>
</gene>
<evidence type="ECO:0000313" key="1">
    <source>
        <dbReference type="EMBL" id="KJV69441.1"/>
    </source>
</evidence>
<sequence length="55" mass="6492">MSLFHYDIKSNKRLSSPFLQGQYLIESYEEGMNNPLSYLVDVQVKNAKRIEQEHC</sequence>
<name>A0A0F3NNU4_9RICK</name>
<comment type="caution">
    <text evidence="1">The sequence shown here is derived from an EMBL/GenBank/DDBJ whole genome shotgun (WGS) entry which is preliminary data.</text>
</comment>
<protein>
    <submittedName>
        <fullName evidence="1">Uncharacterized protein</fullName>
    </submittedName>
</protein>
<keyword evidence="2" id="KW-1185">Reference proteome</keyword>
<proteinExistence type="predicted"/>
<dbReference type="EMBL" id="LANX01000001">
    <property type="protein sequence ID" value="KJV69441.1"/>
    <property type="molecule type" value="Genomic_DNA"/>
</dbReference>
<organism evidence="1 2">
    <name type="scientific">Candidatus Neoehrlichia procyonis str. RAC413</name>
    <dbReference type="NCBI Taxonomy" id="1359163"/>
    <lineage>
        <taxon>Bacteria</taxon>
        <taxon>Pseudomonadati</taxon>
        <taxon>Pseudomonadota</taxon>
        <taxon>Alphaproteobacteria</taxon>
        <taxon>Rickettsiales</taxon>
        <taxon>Anaplasmataceae</taxon>
        <taxon>Candidatus Neoehrlichia</taxon>
    </lineage>
</organism>
<accession>A0A0F3NNU4</accession>
<dbReference type="RefSeq" id="WP_156965568.1">
    <property type="nucleotide sequence ID" value="NZ_LANX01000001.1"/>
</dbReference>
<dbReference type="Proteomes" id="UP000033562">
    <property type="component" value="Unassembled WGS sequence"/>
</dbReference>
<evidence type="ECO:0000313" key="2">
    <source>
        <dbReference type="Proteomes" id="UP000033562"/>
    </source>
</evidence>
<dbReference type="AlphaFoldDB" id="A0A0F3NNU4"/>